<accession>A0A1M5EPI1</accession>
<evidence type="ECO:0000256" key="2">
    <source>
        <dbReference type="SAM" id="SignalP"/>
    </source>
</evidence>
<proteinExistence type="predicted"/>
<dbReference type="OrthoDB" id="608579at2"/>
<feature type="chain" id="PRO_5009909896" evidence="2">
    <location>
        <begin position="25"/>
        <end position="1652"/>
    </location>
</feature>
<evidence type="ECO:0000313" key="3">
    <source>
        <dbReference type="EMBL" id="SHF81129.1"/>
    </source>
</evidence>
<dbReference type="Gene3D" id="2.60.40.1220">
    <property type="match status" value="10"/>
</dbReference>
<keyword evidence="4" id="KW-1185">Reference proteome</keyword>
<keyword evidence="1 2" id="KW-0732">Signal</keyword>
<dbReference type="InterPro" id="IPR014755">
    <property type="entry name" value="Cu-Rt/internalin_Ig-like"/>
</dbReference>
<dbReference type="STRING" id="1121884.SAMN02745131_03588"/>
<protein>
    <submittedName>
        <fullName evidence="3">Gliding motility-associated C-terminal domain-containing protein</fullName>
    </submittedName>
</protein>
<dbReference type="NCBIfam" id="TIGR04131">
    <property type="entry name" value="Bac_Flav_CTERM"/>
    <property type="match status" value="1"/>
</dbReference>
<reference evidence="3 4" key="1">
    <citation type="submission" date="2016-11" db="EMBL/GenBank/DDBJ databases">
        <authorList>
            <person name="Jaros S."/>
            <person name="Januszkiewicz K."/>
            <person name="Wedrychowicz H."/>
        </authorList>
    </citation>
    <scope>NUCLEOTIDE SEQUENCE [LARGE SCALE GENOMIC DNA]</scope>
    <source>
        <strain evidence="3 4">DSM 18119</strain>
    </source>
</reference>
<dbReference type="Proteomes" id="UP000184048">
    <property type="component" value="Unassembled WGS sequence"/>
</dbReference>
<evidence type="ECO:0000313" key="4">
    <source>
        <dbReference type="Proteomes" id="UP000184048"/>
    </source>
</evidence>
<dbReference type="EMBL" id="FQUU01000019">
    <property type="protein sequence ID" value="SHF81129.1"/>
    <property type="molecule type" value="Genomic_DNA"/>
</dbReference>
<gene>
    <name evidence="3" type="ORF">SAMN02745131_03588</name>
</gene>
<dbReference type="Pfam" id="PF13585">
    <property type="entry name" value="CHU_C"/>
    <property type="match status" value="1"/>
</dbReference>
<dbReference type="InterPro" id="IPR026341">
    <property type="entry name" value="T9SS_type_B"/>
</dbReference>
<dbReference type="RefSeq" id="WP_072836710.1">
    <property type="nucleotide sequence ID" value="NZ_FQUU01000019.1"/>
</dbReference>
<feature type="signal peptide" evidence="2">
    <location>
        <begin position="1"/>
        <end position="24"/>
    </location>
</feature>
<evidence type="ECO:0000256" key="1">
    <source>
        <dbReference type="ARBA" id="ARBA00022729"/>
    </source>
</evidence>
<sequence>MNSRTLLSVITLLFSFFFSVTTKAQSFGINASAAWITNCSQNDYFNTSGSGSNLIGPAGNTFNNTNLGAYTQNAETLILRGGEVRSFKIPGVANVCSAHMYYRVYLQTGVPGSFNVMDLSFVDDCNVPAGTYPSGGSCVAGDQKWNRVVNDGTTTPYAPVNLTAYAPGNYVLEIYYDVTGSNSSTSLCNETVTLNNGGNNYKAFFSIQAPVLESYNPTTCNGTEGFITISGLTPGSTYSISYSDDGAPVGPLNLTANASGQVTISNLNAGTYADFTIISSGCPTDLNTGVILSNPVFTPKFTKIAPFCAGSTAPVLPTTSTNGIAGTWNPSVVDNQNSGTYTFTPNAGQCGIPTTMSVTVNPKVTPTFSFGTSLTICAGGSVPALTTTSTNSITGTWNPSIVDNQNSGTYTFTPAAGQCANPATFTVTVTPNIPPTFSFGTTLTICAGQAVPALSTTSSNGITGTWNPATVDNQNSGTYTFTPTAGQCATTATFTVTVNPNVTPTFSFGTSLNICAGGTVPSLPGTSVEGITGTWNPATVDNQNSATYTFMPSAGQCALNTTFTVTVAPNIPPSFAFGSSLTICAGGAVPSLPATSDNGITGTWSPAIVDNQNSATYTFTPTAGQCATTATFTVTVNPNITPAFSFGTTLTICAGGTVPALSTTSTNGITGTWSPASVDNQDSATYTFTPSAEQCATTTTFTVTVNPNVTPTFSFGTSLNICAGGTVPALPATSTEGITGSWNPATVDNNASGTYTFTPTAGQCATTTNFTVTVAPNIPPSFAFGSSLTICAGGSVPALPATSDNGINGTWNPATVDDQNSGTYTFTPTAGQCATTASFTVTVNPIITPIFSFGTSLSICAGGTVPALVTTSSNGITGSWSPATVDNQNSATYTFTPNAGQCAVNTTFTVSVNSNTAPVFSFGSSLTICAGGSVPALPTTSDNSINGTWSPASVNDQASGTYTFTPTAGQCATTATFTVTVNPNITPTFGFGTSLTVCAGGSVPALPNASDNGINGNWSPATVDNTASGTYTFTPTAGQCALTTTFTVTVNPNVTPTFSFGTSLAICAGGTVPALPATSANGITGTWSPATVDNQASGSYTFTPASGQCATTTNFDVTVTPNTVPVFSIGSTLTICAGAAVPALPASSDNGVAGTWSPATIDNQASGVYTFTPSAGQCATTATFTVTVNPNITPTFSFGTSMSICAGSGAPALPTTSVNGITGTWNPATADDQNSATYTFTPAAGQCAVSTTFSLTVNPNLTPTFDFGTSMTICAGSGAPTLPATSNNGITGTWNPATANDQATTTYTFTPAAGQCGTTTTFTLNVTPNTIPTFGFGTSLTICAGSAVPVLPSTSDNGIDGNWNPAVVSNQASGIYTFTPVTLPGQCISTVKFNVTVNPILTPTFSFGTTQVICSGSAVPVLATTSDNGIKGVWAPAVVSNQASAMYTFTTDPGQCAAPNASFTVTVPPVATVNAKNDTTVNDGDLLPLFTIEGSPATGVTYAWTNSNIAIGLAASGTGTIPAFTATNKGSAPIKGTITITPSINGCAGTPRTYVITVNPLDKDVFVPNVFSPNADGKNDKLFVYGNYITQVDMHIFNQWGQEIFIIDSKTKGWDGTFKGKPQPVGVYVYALKAVMTDGRTISMKGSITLVR</sequence>
<name>A0A1M5EPI1_9BACT</name>
<organism evidence="3 4">
    <name type="scientific">Flavisolibacter ginsengisoli DSM 18119</name>
    <dbReference type="NCBI Taxonomy" id="1121884"/>
    <lineage>
        <taxon>Bacteria</taxon>
        <taxon>Pseudomonadati</taxon>
        <taxon>Bacteroidota</taxon>
        <taxon>Chitinophagia</taxon>
        <taxon>Chitinophagales</taxon>
        <taxon>Chitinophagaceae</taxon>
        <taxon>Flavisolibacter</taxon>
    </lineage>
</organism>